<dbReference type="PANTHER" id="PTHR33175:SF3">
    <property type="entry name" value="DNA-BINDING PROTEIN HU-BETA"/>
    <property type="match status" value="1"/>
</dbReference>
<accession>A0A0G0GTD2</accession>
<dbReference type="GO" id="GO:0030527">
    <property type="term" value="F:structural constituent of chromatin"/>
    <property type="evidence" value="ECO:0007669"/>
    <property type="project" value="InterPro"/>
</dbReference>
<comment type="caution">
    <text evidence="4">The sequence shown here is derived from an EMBL/GenBank/DDBJ whole genome shotgun (WGS) entry which is preliminary data.</text>
</comment>
<dbReference type="CDD" id="cd13831">
    <property type="entry name" value="HU"/>
    <property type="match status" value="1"/>
</dbReference>
<dbReference type="Pfam" id="PF00216">
    <property type="entry name" value="Bac_DNA_binding"/>
    <property type="match status" value="1"/>
</dbReference>
<dbReference type="Proteomes" id="UP000034701">
    <property type="component" value="Unassembled WGS sequence"/>
</dbReference>
<dbReference type="GO" id="GO:0003677">
    <property type="term" value="F:DNA binding"/>
    <property type="evidence" value="ECO:0007669"/>
    <property type="project" value="UniProtKB-KW"/>
</dbReference>
<dbReference type="InterPro" id="IPR010992">
    <property type="entry name" value="IHF-like_DNA-bd_dom_sf"/>
</dbReference>
<dbReference type="EMBL" id="LBTA01000012">
    <property type="protein sequence ID" value="KKQ33292.1"/>
    <property type="molecule type" value="Genomic_DNA"/>
</dbReference>
<sequence length="90" mass="9887">MTKRELIEVVAKKANLTNKAARDAVQAVINSIRDSLKRGEKVVITGFGTFSVRQRVQRIGRNPKTGEKITIAARKAPGFTPGKTLKKAVR</sequence>
<dbReference type="InterPro" id="IPR000119">
    <property type="entry name" value="Hist_DNA-bd"/>
</dbReference>
<organism evidence="4 5">
    <name type="scientific">Candidatus Nomurabacteria bacterium GW2011_GWA1_37_20</name>
    <dbReference type="NCBI Taxonomy" id="1618729"/>
    <lineage>
        <taxon>Bacteria</taxon>
        <taxon>Candidatus Nomuraibacteriota</taxon>
    </lineage>
</organism>
<name>A0A0G0GTD2_9BACT</name>
<evidence type="ECO:0000313" key="5">
    <source>
        <dbReference type="Proteomes" id="UP000034701"/>
    </source>
</evidence>
<dbReference type="GO" id="GO:0030261">
    <property type="term" value="P:chromosome condensation"/>
    <property type="evidence" value="ECO:0007669"/>
    <property type="project" value="UniProtKB-KW"/>
</dbReference>
<evidence type="ECO:0000256" key="1">
    <source>
        <dbReference type="ARBA" id="ARBA00023067"/>
    </source>
</evidence>
<dbReference type="AlphaFoldDB" id="A0A0G0GTD2"/>
<dbReference type="SMART" id="SM00411">
    <property type="entry name" value="BHL"/>
    <property type="match status" value="1"/>
</dbReference>
<comment type="similarity">
    <text evidence="3">Belongs to the bacterial histone-like protein family.</text>
</comment>
<dbReference type="Gene3D" id="4.10.520.10">
    <property type="entry name" value="IHF-like DNA-binding proteins"/>
    <property type="match status" value="1"/>
</dbReference>
<protein>
    <submittedName>
        <fullName evidence="4">DNA-binding protein HU-beta, NS1</fullName>
    </submittedName>
</protein>
<dbReference type="PROSITE" id="PS00045">
    <property type="entry name" value="HISTONE_LIKE"/>
    <property type="match status" value="1"/>
</dbReference>
<dbReference type="PRINTS" id="PR01727">
    <property type="entry name" value="DNABINDINGHU"/>
</dbReference>
<dbReference type="GO" id="GO:0005829">
    <property type="term" value="C:cytosol"/>
    <property type="evidence" value="ECO:0007669"/>
    <property type="project" value="TreeGrafter"/>
</dbReference>
<proteinExistence type="inferred from homology"/>
<keyword evidence="1" id="KW-0226">DNA condensation</keyword>
<evidence type="ECO:0000256" key="3">
    <source>
        <dbReference type="RuleBase" id="RU003939"/>
    </source>
</evidence>
<dbReference type="PANTHER" id="PTHR33175">
    <property type="entry name" value="DNA-BINDING PROTEIN HU"/>
    <property type="match status" value="1"/>
</dbReference>
<gene>
    <name evidence="4" type="ORF">US45_C0012G0006</name>
</gene>
<reference evidence="4 5" key="1">
    <citation type="journal article" date="2015" name="Nature">
        <title>rRNA introns, odd ribosomes, and small enigmatic genomes across a large radiation of phyla.</title>
        <authorList>
            <person name="Brown C.T."/>
            <person name="Hug L.A."/>
            <person name="Thomas B.C."/>
            <person name="Sharon I."/>
            <person name="Castelle C.J."/>
            <person name="Singh A."/>
            <person name="Wilkins M.J."/>
            <person name="Williams K.H."/>
            <person name="Banfield J.F."/>
        </authorList>
    </citation>
    <scope>NUCLEOTIDE SEQUENCE [LARGE SCALE GENOMIC DNA]</scope>
</reference>
<evidence type="ECO:0000313" key="4">
    <source>
        <dbReference type="EMBL" id="KKQ33292.1"/>
    </source>
</evidence>
<evidence type="ECO:0000256" key="2">
    <source>
        <dbReference type="ARBA" id="ARBA00023125"/>
    </source>
</evidence>
<dbReference type="SUPFAM" id="SSF47729">
    <property type="entry name" value="IHF-like DNA-binding proteins"/>
    <property type="match status" value="1"/>
</dbReference>
<dbReference type="InterPro" id="IPR020816">
    <property type="entry name" value="Histone-like_DNA-bd_CS"/>
</dbReference>
<keyword evidence="2 4" id="KW-0238">DNA-binding</keyword>